<dbReference type="GO" id="GO:0016616">
    <property type="term" value="F:oxidoreductase activity, acting on the CH-OH group of donors, NAD or NADP as acceptor"/>
    <property type="evidence" value="ECO:0007669"/>
    <property type="project" value="TreeGrafter"/>
</dbReference>
<evidence type="ECO:0000256" key="1">
    <source>
        <dbReference type="ARBA" id="ARBA00006484"/>
    </source>
</evidence>
<comment type="similarity">
    <text evidence="1">Belongs to the short-chain dehydrogenases/reductases (SDR) family.</text>
</comment>
<keyword evidence="2" id="KW-0560">Oxidoreductase</keyword>
<accession>A0AAD5KEZ1</accession>
<name>A0AAD5KEZ1_9FUNG</name>
<keyword evidence="4" id="KW-1185">Reference proteome</keyword>
<dbReference type="Gene3D" id="3.40.50.720">
    <property type="entry name" value="NAD(P)-binding Rossmann-like Domain"/>
    <property type="match status" value="1"/>
</dbReference>
<dbReference type="Pfam" id="PF00106">
    <property type="entry name" value="adh_short"/>
    <property type="match status" value="1"/>
</dbReference>
<gene>
    <name evidence="3" type="ORF">BDA99DRAFT_503260</name>
</gene>
<sequence>MTAHPKETYDYENKVAVITGGSRNIGKMVAIELVKKGAKVVIGDLLDKEGQNTIQELNLMAKQQAAVYLHTDVAKYSDLIALFQLAESTFGGVDIAFLNAGITMDHDLLLDPLDDEQDVKLMNVNTMGVIKGTKVAVRHLVKRGGGVIVATSSGLGLESFSYSSIYNASKHAIVGWVRSFEHLPRVCNIRINAVCPHAVETDLSKDFPEPMFKLVKSIGCENTRIETVVKAVLLLIEDKNRNAQTLTALPNDIIELEEPPKIVAKGKLHFSI</sequence>
<dbReference type="GO" id="GO:0005737">
    <property type="term" value="C:cytoplasm"/>
    <property type="evidence" value="ECO:0007669"/>
    <property type="project" value="TreeGrafter"/>
</dbReference>
<protein>
    <submittedName>
        <fullName evidence="3">Uncharacterized protein</fullName>
    </submittedName>
</protein>
<comment type="caution">
    <text evidence="3">The sequence shown here is derived from an EMBL/GenBank/DDBJ whole genome shotgun (WGS) entry which is preliminary data.</text>
</comment>
<dbReference type="Proteomes" id="UP001209540">
    <property type="component" value="Unassembled WGS sequence"/>
</dbReference>
<dbReference type="AlphaFoldDB" id="A0AAD5KEZ1"/>
<dbReference type="EMBL" id="JAIXMP010000008">
    <property type="protein sequence ID" value="KAI9269022.1"/>
    <property type="molecule type" value="Genomic_DNA"/>
</dbReference>
<proteinExistence type="inferred from homology"/>
<dbReference type="PANTHER" id="PTHR44229:SF4">
    <property type="entry name" value="15-HYDROXYPROSTAGLANDIN DEHYDROGENASE [NAD(+)]"/>
    <property type="match status" value="1"/>
</dbReference>
<reference evidence="3" key="1">
    <citation type="journal article" date="2022" name="IScience">
        <title>Evolution of zygomycete secretomes and the origins of terrestrial fungal ecologies.</title>
        <authorList>
            <person name="Chang Y."/>
            <person name="Wang Y."/>
            <person name="Mondo S."/>
            <person name="Ahrendt S."/>
            <person name="Andreopoulos W."/>
            <person name="Barry K."/>
            <person name="Beard J."/>
            <person name="Benny G.L."/>
            <person name="Blankenship S."/>
            <person name="Bonito G."/>
            <person name="Cuomo C."/>
            <person name="Desiro A."/>
            <person name="Gervers K.A."/>
            <person name="Hundley H."/>
            <person name="Kuo A."/>
            <person name="LaButti K."/>
            <person name="Lang B.F."/>
            <person name="Lipzen A."/>
            <person name="O'Donnell K."/>
            <person name="Pangilinan J."/>
            <person name="Reynolds N."/>
            <person name="Sandor L."/>
            <person name="Smith M.E."/>
            <person name="Tsang A."/>
            <person name="Grigoriev I.V."/>
            <person name="Stajich J.E."/>
            <person name="Spatafora J.W."/>
        </authorList>
    </citation>
    <scope>NUCLEOTIDE SEQUENCE</scope>
    <source>
        <strain evidence="3">RSA 2281</strain>
    </source>
</reference>
<dbReference type="InterPro" id="IPR002347">
    <property type="entry name" value="SDR_fam"/>
</dbReference>
<dbReference type="InterPro" id="IPR036291">
    <property type="entry name" value="NAD(P)-bd_dom_sf"/>
</dbReference>
<dbReference type="PANTHER" id="PTHR44229">
    <property type="entry name" value="15-HYDROXYPROSTAGLANDIN DEHYDROGENASE [NAD(+)]"/>
    <property type="match status" value="1"/>
</dbReference>
<dbReference type="PRINTS" id="PR00081">
    <property type="entry name" value="GDHRDH"/>
</dbReference>
<evidence type="ECO:0000313" key="4">
    <source>
        <dbReference type="Proteomes" id="UP001209540"/>
    </source>
</evidence>
<evidence type="ECO:0000313" key="3">
    <source>
        <dbReference type="EMBL" id="KAI9269022.1"/>
    </source>
</evidence>
<evidence type="ECO:0000256" key="2">
    <source>
        <dbReference type="ARBA" id="ARBA00023002"/>
    </source>
</evidence>
<reference evidence="3" key="2">
    <citation type="submission" date="2023-02" db="EMBL/GenBank/DDBJ databases">
        <authorList>
            <consortium name="DOE Joint Genome Institute"/>
            <person name="Mondo S.J."/>
            <person name="Chang Y."/>
            <person name="Wang Y."/>
            <person name="Ahrendt S."/>
            <person name="Andreopoulos W."/>
            <person name="Barry K."/>
            <person name="Beard J."/>
            <person name="Benny G.L."/>
            <person name="Blankenship S."/>
            <person name="Bonito G."/>
            <person name="Cuomo C."/>
            <person name="Desiro A."/>
            <person name="Gervers K.A."/>
            <person name="Hundley H."/>
            <person name="Kuo A."/>
            <person name="LaButti K."/>
            <person name="Lang B.F."/>
            <person name="Lipzen A."/>
            <person name="O'Donnell K."/>
            <person name="Pangilinan J."/>
            <person name="Reynolds N."/>
            <person name="Sandor L."/>
            <person name="Smith M.W."/>
            <person name="Tsang A."/>
            <person name="Grigoriev I.V."/>
            <person name="Stajich J.E."/>
            <person name="Spatafora J.W."/>
        </authorList>
    </citation>
    <scope>NUCLEOTIDE SEQUENCE</scope>
    <source>
        <strain evidence="3">RSA 2281</strain>
    </source>
</reference>
<organism evidence="3 4">
    <name type="scientific">Phascolomyces articulosus</name>
    <dbReference type="NCBI Taxonomy" id="60185"/>
    <lineage>
        <taxon>Eukaryota</taxon>
        <taxon>Fungi</taxon>
        <taxon>Fungi incertae sedis</taxon>
        <taxon>Mucoromycota</taxon>
        <taxon>Mucoromycotina</taxon>
        <taxon>Mucoromycetes</taxon>
        <taxon>Mucorales</taxon>
        <taxon>Lichtheimiaceae</taxon>
        <taxon>Phascolomyces</taxon>
    </lineage>
</organism>
<dbReference type="SUPFAM" id="SSF51735">
    <property type="entry name" value="NAD(P)-binding Rossmann-fold domains"/>
    <property type="match status" value="1"/>
</dbReference>